<dbReference type="RefSeq" id="WP_179625374.1">
    <property type="nucleotide sequence ID" value="NZ_BAABFI010000008.1"/>
</dbReference>
<evidence type="ECO:0000313" key="5">
    <source>
        <dbReference type="Proteomes" id="UP000618382"/>
    </source>
</evidence>
<evidence type="ECO:0000313" key="4">
    <source>
        <dbReference type="Proteomes" id="UP000577956"/>
    </source>
</evidence>
<accession>A0A7Y9FHI2</accession>
<dbReference type="Proteomes" id="UP000618382">
    <property type="component" value="Unassembled WGS sequence"/>
</dbReference>
<gene>
    <name evidence="3" type="ORF">BKA21_002571</name>
    <name evidence="2" type="ORF">Col01nite_13510</name>
</gene>
<evidence type="ECO:0000313" key="3">
    <source>
        <dbReference type="EMBL" id="NYD87022.1"/>
    </source>
</evidence>
<reference evidence="3 4" key="1">
    <citation type="submission" date="2020-07" db="EMBL/GenBank/DDBJ databases">
        <title>Sequencing the genomes of 1000 actinobacteria strains.</title>
        <authorList>
            <person name="Klenk H.-P."/>
        </authorList>
    </citation>
    <scope>NUCLEOTIDE SEQUENCE [LARGE SCALE GENOMIC DNA]</scope>
    <source>
        <strain evidence="3 4">DSM 24482</strain>
    </source>
</reference>
<protein>
    <submittedName>
        <fullName evidence="3">Uncharacterized protein</fullName>
    </submittedName>
</protein>
<keyword evidence="5" id="KW-1185">Reference proteome</keyword>
<dbReference type="EMBL" id="JACCBK010000001">
    <property type="protein sequence ID" value="NYD87022.1"/>
    <property type="molecule type" value="Genomic_DNA"/>
</dbReference>
<dbReference type="EMBL" id="BONN01000003">
    <property type="protein sequence ID" value="GIG32192.1"/>
    <property type="molecule type" value="Genomic_DNA"/>
</dbReference>
<comment type="caution">
    <text evidence="3">The sequence shown here is derived from an EMBL/GenBank/DDBJ whole genome shotgun (WGS) entry which is preliminary data.</text>
</comment>
<evidence type="ECO:0000313" key="2">
    <source>
        <dbReference type="EMBL" id="GIG32192.1"/>
    </source>
</evidence>
<dbReference type="AlphaFoldDB" id="A0A7Y9FHI2"/>
<organism evidence="3 4">
    <name type="scientific">Cellulomonas oligotrophica</name>
    <dbReference type="NCBI Taxonomy" id="931536"/>
    <lineage>
        <taxon>Bacteria</taxon>
        <taxon>Bacillati</taxon>
        <taxon>Actinomycetota</taxon>
        <taxon>Actinomycetes</taxon>
        <taxon>Micrococcales</taxon>
        <taxon>Cellulomonadaceae</taxon>
        <taxon>Cellulomonas</taxon>
    </lineage>
</organism>
<name>A0A7Y9FHI2_9CELL</name>
<proteinExistence type="predicted"/>
<dbReference type="Proteomes" id="UP000577956">
    <property type="component" value="Unassembled WGS sequence"/>
</dbReference>
<sequence length="57" mass="5574">MTDDTGTAPHDDAPDPVVSTAPVAPPAPDDAEDDDTLAEPVTPVVPPAGRGGLSGTP</sequence>
<feature type="region of interest" description="Disordered" evidence="1">
    <location>
        <begin position="1"/>
        <end position="57"/>
    </location>
</feature>
<evidence type="ECO:0000256" key="1">
    <source>
        <dbReference type="SAM" id="MobiDB-lite"/>
    </source>
</evidence>
<reference evidence="2 5" key="2">
    <citation type="submission" date="2021-01" db="EMBL/GenBank/DDBJ databases">
        <title>Whole genome shotgun sequence of Cellulomonas oligotrophica NBRC 109435.</title>
        <authorList>
            <person name="Komaki H."/>
            <person name="Tamura T."/>
        </authorList>
    </citation>
    <scope>NUCLEOTIDE SEQUENCE [LARGE SCALE GENOMIC DNA]</scope>
    <source>
        <strain evidence="2 5">NBRC 109435</strain>
    </source>
</reference>